<keyword evidence="5" id="KW-1185">Reference proteome</keyword>
<sequence length="668" mass="74841">MDQNSLINHFELLLPLLGFNIRLVARIHLNKMGTPSTILKGLTPYEILFNKPPDYSHLRVFGSLCYVTNQNPHRDKFTNRAHKCPFLGYPADQKAYKVLDLDSKKVFHSRDVLFIEDTFPFQNLNFTEPLHLFPTEFPLHCDSDSVNNHLSISSPAISDSPTSSAVPEPSSLSPSPQYINISPILHDQQNQPNSQIPLVCTRPVRSRKLPTKLSDYTGLPSHLISKAQANSITVDYSVFSSSYKAFLSKVDQIYEPKTYHQASKHTVWCEAMAVELTALEANKTWIVISLPPHKSVVGCKWLFKVKYNADGLVERYKARLVAKGFTQAHTDHSLFVLHQSGSTVAILVYVDDILITGSDITLIAKVKSHLSSHFKIKDLGPLKYFLGIEATISTQGIYLNQRKYTIDIINDVGLSKAKVSIVPMEQHHTLLSNSSSPSMVNVSSYRQLVGRLIYLTITRPDISYPVHVLSQFLASPRQCHMDAAYKVVRYLKSTVGQGILLSSTNPFTLTAYCDDDWGACPETRKSLSRYCVTFGSSLISWKSKKQSTVSRSSAEAEYRAMADVCCELQWLLNLFKELGCPPLTPATLYCDNKSALYIASNPVFHERTKHIDIDCHIVRTKLIQGIIRTAYLSTTDQPANLLTKALSSSSLRHLLSKIGVCNLFNPQS</sequence>
<feature type="domain" description="Retroviral polymerase SH3-like" evidence="3">
    <location>
        <begin position="63"/>
        <end position="123"/>
    </location>
</feature>
<dbReference type="AlphaFoldDB" id="A0AAD8HLH2"/>
<organism evidence="4 5">
    <name type="scientific">Heracleum sosnowskyi</name>
    <dbReference type="NCBI Taxonomy" id="360622"/>
    <lineage>
        <taxon>Eukaryota</taxon>
        <taxon>Viridiplantae</taxon>
        <taxon>Streptophyta</taxon>
        <taxon>Embryophyta</taxon>
        <taxon>Tracheophyta</taxon>
        <taxon>Spermatophyta</taxon>
        <taxon>Magnoliopsida</taxon>
        <taxon>eudicotyledons</taxon>
        <taxon>Gunneridae</taxon>
        <taxon>Pentapetalae</taxon>
        <taxon>asterids</taxon>
        <taxon>campanulids</taxon>
        <taxon>Apiales</taxon>
        <taxon>Apiaceae</taxon>
        <taxon>Apioideae</taxon>
        <taxon>apioid superclade</taxon>
        <taxon>Tordylieae</taxon>
        <taxon>Tordyliinae</taxon>
        <taxon>Heracleum</taxon>
    </lineage>
</organism>
<evidence type="ECO:0000256" key="1">
    <source>
        <dbReference type="SAM" id="MobiDB-lite"/>
    </source>
</evidence>
<dbReference type="InterPro" id="IPR013103">
    <property type="entry name" value="RVT_2"/>
</dbReference>
<dbReference type="Pfam" id="PF25597">
    <property type="entry name" value="SH3_retrovirus"/>
    <property type="match status" value="1"/>
</dbReference>
<evidence type="ECO:0000313" key="5">
    <source>
        <dbReference type="Proteomes" id="UP001237642"/>
    </source>
</evidence>
<dbReference type="InterPro" id="IPR043502">
    <property type="entry name" value="DNA/RNA_pol_sf"/>
</dbReference>
<evidence type="ECO:0000313" key="4">
    <source>
        <dbReference type="EMBL" id="KAK1368489.1"/>
    </source>
</evidence>
<dbReference type="CDD" id="cd09272">
    <property type="entry name" value="RNase_HI_RT_Ty1"/>
    <property type="match status" value="1"/>
</dbReference>
<reference evidence="4" key="2">
    <citation type="submission" date="2023-05" db="EMBL/GenBank/DDBJ databases">
        <authorList>
            <person name="Schelkunov M.I."/>
        </authorList>
    </citation>
    <scope>NUCLEOTIDE SEQUENCE</scope>
    <source>
        <strain evidence="4">Hsosn_3</strain>
        <tissue evidence="4">Leaf</tissue>
    </source>
</reference>
<dbReference type="PANTHER" id="PTHR11439:SF470">
    <property type="entry name" value="CYSTEINE-RICH RLK (RECEPTOR-LIKE PROTEIN KINASE) 8"/>
    <property type="match status" value="1"/>
</dbReference>
<gene>
    <name evidence="4" type="ORF">POM88_034581</name>
</gene>
<dbReference type="Proteomes" id="UP001237642">
    <property type="component" value="Unassembled WGS sequence"/>
</dbReference>
<feature type="domain" description="Reverse transcriptase Ty1/copia-type" evidence="2">
    <location>
        <begin position="329"/>
        <end position="425"/>
    </location>
</feature>
<comment type="caution">
    <text evidence="4">The sequence shown here is derived from an EMBL/GenBank/DDBJ whole genome shotgun (WGS) entry which is preliminary data.</text>
</comment>
<dbReference type="SUPFAM" id="SSF56672">
    <property type="entry name" value="DNA/RNA polymerases"/>
    <property type="match status" value="1"/>
</dbReference>
<dbReference type="PANTHER" id="PTHR11439">
    <property type="entry name" value="GAG-POL-RELATED RETROTRANSPOSON"/>
    <property type="match status" value="1"/>
</dbReference>
<protein>
    <recommendedName>
        <fullName evidence="6">Reverse transcriptase Ty1/copia-type domain-containing protein</fullName>
    </recommendedName>
</protein>
<dbReference type="InterPro" id="IPR057670">
    <property type="entry name" value="SH3_retrovirus"/>
</dbReference>
<dbReference type="EMBL" id="JAUIZM010000008">
    <property type="protein sequence ID" value="KAK1368489.1"/>
    <property type="molecule type" value="Genomic_DNA"/>
</dbReference>
<dbReference type="Pfam" id="PF07727">
    <property type="entry name" value="RVT_2"/>
    <property type="match status" value="1"/>
</dbReference>
<accession>A0AAD8HLH2</accession>
<reference evidence="4" key="1">
    <citation type="submission" date="2023-02" db="EMBL/GenBank/DDBJ databases">
        <title>Genome of toxic invasive species Heracleum sosnowskyi carries increased number of genes despite the absence of recent whole-genome duplications.</title>
        <authorList>
            <person name="Schelkunov M."/>
            <person name="Shtratnikova V."/>
            <person name="Makarenko M."/>
            <person name="Klepikova A."/>
            <person name="Omelchenko D."/>
            <person name="Novikova G."/>
            <person name="Obukhova E."/>
            <person name="Bogdanov V."/>
            <person name="Penin A."/>
            <person name="Logacheva M."/>
        </authorList>
    </citation>
    <scope>NUCLEOTIDE SEQUENCE</scope>
    <source>
        <strain evidence="4">Hsosn_3</strain>
        <tissue evidence="4">Leaf</tissue>
    </source>
</reference>
<feature type="region of interest" description="Disordered" evidence="1">
    <location>
        <begin position="152"/>
        <end position="174"/>
    </location>
</feature>
<evidence type="ECO:0000259" key="3">
    <source>
        <dbReference type="Pfam" id="PF25597"/>
    </source>
</evidence>
<proteinExistence type="predicted"/>
<evidence type="ECO:0008006" key="6">
    <source>
        <dbReference type="Google" id="ProtNLM"/>
    </source>
</evidence>
<name>A0AAD8HLH2_9APIA</name>
<feature type="compositionally biased region" description="Low complexity" evidence="1">
    <location>
        <begin position="152"/>
        <end position="165"/>
    </location>
</feature>
<evidence type="ECO:0000259" key="2">
    <source>
        <dbReference type="Pfam" id="PF07727"/>
    </source>
</evidence>